<accession>A0AA86S6J8</accession>
<evidence type="ECO:0000256" key="1">
    <source>
        <dbReference type="SAM" id="MobiDB-lite"/>
    </source>
</evidence>
<feature type="compositionally biased region" description="Polar residues" evidence="1">
    <location>
        <begin position="83"/>
        <end position="97"/>
    </location>
</feature>
<dbReference type="AlphaFoldDB" id="A0AA86S6J8"/>
<gene>
    <name evidence="2" type="ORF">AYBTSS11_LOCUS11262</name>
</gene>
<name>A0AA86S6J8_9FABA</name>
<sequence length="354" mass="38419">MPDSNTHHHDSFNFLFDLSQVSPSQEQLLRAPSVGPHTHHSPSPSPSPSPASADSPPRSNTIVMVSPPDSLDAVPQEVFHTPPENSSRPSSCNQPRAATTGDHRCAVNHAVDVDAGTQGFVDLCEGAEFVDLGRDSELGFSESSLGARRDVLDEIRDDRLDEFAIFERELSDLGEPPVKKPKLSEGDLGVDSSGGCVEVQSQKGEEGVENCEGNLVSEAEKNYDENNCSTQNLETLVGDVSLCESEKVACTFERNKSSDGVVEGSGMGKKSDRKVVLRELPPSMRGPSENAASKVEFGNSQKKNVFDVLRVLSEISNEEDENLDDISLLEVAEACGITFPRPRWWPKGENFDPL</sequence>
<evidence type="ECO:0000313" key="3">
    <source>
        <dbReference type="Proteomes" id="UP001189624"/>
    </source>
</evidence>
<dbReference type="PANTHER" id="PTHR38221">
    <property type="entry name" value="BNAA04G14260D PROTEIN"/>
    <property type="match status" value="1"/>
</dbReference>
<feature type="region of interest" description="Disordered" evidence="1">
    <location>
        <begin position="23"/>
        <end position="99"/>
    </location>
</feature>
<dbReference type="Proteomes" id="UP001189624">
    <property type="component" value="Chromosome 3"/>
</dbReference>
<keyword evidence="3" id="KW-1185">Reference proteome</keyword>
<reference evidence="2" key="1">
    <citation type="submission" date="2023-10" db="EMBL/GenBank/DDBJ databases">
        <authorList>
            <person name="Domelevo Entfellner J.-B."/>
        </authorList>
    </citation>
    <scope>NUCLEOTIDE SEQUENCE</scope>
</reference>
<dbReference type="Gramene" id="rna-AYBTSS11_LOCUS11262">
    <property type="protein sequence ID" value="CAJ1943254.1"/>
    <property type="gene ID" value="gene-AYBTSS11_LOCUS11262"/>
</dbReference>
<feature type="compositionally biased region" description="Low complexity" evidence="1">
    <location>
        <begin position="50"/>
        <end position="59"/>
    </location>
</feature>
<protein>
    <submittedName>
        <fullName evidence="2">Uncharacterized protein</fullName>
    </submittedName>
</protein>
<dbReference type="EMBL" id="OY731400">
    <property type="protein sequence ID" value="CAJ1943254.1"/>
    <property type="molecule type" value="Genomic_DNA"/>
</dbReference>
<organism evidence="2 3">
    <name type="scientific">Sphenostylis stenocarpa</name>
    <dbReference type="NCBI Taxonomy" id="92480"/>
    <lineage>
        <taxon>Eukaryota</taxon>
        <taxon>Viridiplantae</taxon>
        <taxon>Streptophyta</taxon>
        <taxon>Embryophyta</taxon>
        <taxon>Tracheophyta</taxon>
        <taxon>Spermatophyta</taxon>
        <taxon>Magnoliopsida</taxon>
        <taxon>eudicotyledons</taxon>
        <taxon>Gunneridae</taxon>
        <taxon>Pentapetalae</taxon>
        <taxon>rosids</taxon>
        <taxon>fabids</taxon>
        <taxon>Fabales</taxon>
        <taxon>Fabaceae</taxon>
        <taxon>Papilionoideae</taxon>
        <taxon>50 kb inversion clade</taxon>
        <taxon>NPAAA clade</taxon>
        <taxon>indigoferoid/millettioid clade</taxon>
        <taxon>Phaseoleae</taxon>
        <taxon>Sphenostylis</taxon>
    </lineage>
</organism>
<feature type="region of interest" description="Disordered" evidence="1">
    <location>
        <begin position="176"/>
        <end position="196"/>
    </location>
</feature>
<proteinExistence type="predicted"/>
<dbReference type="PANTHER" id="PTHR38221:SF1">
    <property type="entry name" value="OVULE PROTEIN"/>
    <property type="match status" value="1"/>
</dbReference>
<evidence type="ECO:0000313" key="2">
    <source>
        <dbReference type="EMBL" id="CAJ1943254.1"/>
    </source>
</evidence>